<reference evidence="1 2" key="1">
    <citation type="submission" date="2022-03" db="EMBL/GenBank/DDBJ databases">
        <title>Ignatzschineria rhizosphaerae HR5S32.</title>
        <authorList>
            <person name="Sun J.Q."/>
            <person name="Feng J.Y."/>
        </authorList>
    </citation>
    <scope>NUCLEOTIDE SEQUENCE [LARGE SCALE GENOMIC DNA]</scope>
    <source>
        <strain evidence="1 2">HR5S32</strain>
    </source>
</reference>
<proteinExistence type="predicted"/>
<gene>
    <name evidence="1" type="ORF">MMG00_12945</name>
</gene>
<dbReference type="Pfam" id="PF04860">
    <property type="entry name" value="Phage_portal"/>
    <property type="match status" value="1"/>
</dbReference>
<dbReference type="InterPro" id="IPR006944">
    <property type="entry name" value="Phage/GTA_portal"/>
</dbReference>
<accession>A0ABY3WZN4</accession>
<evidence type="ECO:0000313" key="1">
    <source>
        <dbReference type="EMBL" id="UNM96088.1"/>
    </source>
</evidence>
<protein>
    <submittedName>
        <fullName evidence="1">Phage portal protein</fullName>
    </submittedName>
</protein>
<dbReference type="Proteomes" id="UP000829542">
    <property type="component" value="Chromosome"/>
</dbReference>
<keyword evidence="2" id="KW-1185">Reference proteome</keyword>
<evidence type="ECO:0000313" key="2">
    <source>
        <dbReference type="Proteomes" id="UP000829542"/>
    </source>
</evidence>
<sequence>MTNKRKEDEGQIITFGINEEVTEQNIYEMLGFQWDGGHELYYRQPYNYWKLHLASMGAALHETSLNFKTRFATSYFESNSYLRKSEFKKFFYDYMIFGHAYLAINKARLGNVLSLSHLPSFYMRVGKQGGAYLVNPAELNEPMYFPDVLIQKNYDPSQTIYGKPDYLSALPSVSLNQNATAFRIRYYKNGSHAGFILSVNGKISDDLFDDIKTTLSQSKGDGNFKNLLINMPEGNKESVQLIPIADIGAKDEFNLIKRATDRDINAIHRVPPIFMGIAPENAGGFGKPEEYLETFYNNEMLPIFSELEDLNDDLGVKAFVFREYSKKEDI</sequence>
<dbReference type="RefSeq" id="WP_242149011.1">
    <property type="nucleotide sequence ID" value="NZ_CP093379.1"/>
</dbReference>
<dbReference type="EMBL" id="CP093379">
    <property type="protein sequence ID" value="UNM96088.1"/>
    <property type="molecule type" value="Genomic_DNA"/>
</dbReference>
<name>A0ABY3WZN4_9GAMM</name>
<organism evidence="1 2">
    <name type="scientific">Ignatzschineria rhizosphaerae</name>
    <dbReference type="NCBI Taxonomy" id="2923279"/>
    <lineage>
        <taxon>Bacteria</taxon>
        <taxon>Pseudomonadati</taxon>
        <taxon>Pseudomonadota</taxon>
        <taxon>Gammaproteobacteria</taxon>
        <taxon>Cardiobacteriales</taxon>
        <taxon>Ignatzschineriaceae</taxon>
        <taxon>Ignatzschineria</taxon>
    </lineage>
</organism>